<keyword evidence="2 5" id="KW-0853">WD repeat</keyword>
<evidence type="ECO:0000313" key="9">
    <source>
        <dbReference type="Proteomes" id="UP001159428"/>
    </source>
</evidence>
<feature type="repeat" description="WD" evidence="5">
    <location>
        <begin position="386"/>
        <end position="420"/>
    </location>
</feature>
<dbReference type="PROSITE" id="PS00678">
    <property type="entry name" value="WD_REPEATS_1"/>
    <property type="match status" value="3"/>
</dbReference>
<organism evidence="8 9">
    <name type="scientific">Pocillopora meandrina</name>
    <dbReference type="NCBI Taxonomy" id="46732"/>
    <lineage>
        <taxon>Eukaryota</taxon>
        <taxon>Metazoa</taxon>
        <taxon>Cnidaria</taxon>
        <taxon>Anthozoa</taxon>
        <taxon>Hexacorallia</taxon>
        <taxon>Scleractinia</taxon>
        <taxon>Astrocoeniina</taxon>
        <taxon>Pocilloporidae</taxon>
        <taxon>Pocillopora</taxon>
    </lineage>
</organism>
<dbReference type="Pfam" id="PF00400">
    <property type="entry name" value="WD40"/>
    <property type="match status" value="10"/>
</dbReference>
<dbReference type="InterPro" id="IPR001680">
    <property type="entry name" value="WD40_rpt"/>
</dbReference>
<feature type="repeat" description="WD" evidence="5">
    <location>
        <begin position="148"/>
        <end position="191"/>
    </location>
</feature>
<dbReference type="InterPro" id="IPR020472">
    <property type="entry name" value="WD40_PAC1"/>
</dbReference>
<dbReference type="GO" id="GO:0032040">
    <property type="term" value="C:small-subunit processome"/>
    <property type="evidence" value="ECO:0007669"/>
    <property type="project" value="InterPro"/>
</dbReference>
<dbReference type="GO" id="GO:0000480">
    <property type="term" value="P:endonucleolytic cleavage in 5'-ETS of tricistronic rRNA transcript (SSU-rRNA, 5.8S rRNA, LSU-rRNA)"/>
    <property type="evidence" value="ECO:0007669"/>
    <property type="project" value="TreeGrafter"/>
</dbReference>
<feature type="repeat" description="WD" evidence="5">
    <location>
        <begin position="106"/>
        <end position="139"/>
    </location>
</feature>
<feature type="compositionally biased region" description="Basic and acidic residues" evidence="6">
    <location>
        <begin position="928"/>
        <end position="953"/>
    </location>
</feature>
<dbReference type="Proteomes" id="UP001159428">
    <property type="component" value="Unassembled WGS sequence"/>
</dbReference>
<evidence type="ECO:0000259" key="7">
    <source>
        <dbReference type="Pfam" id="PF08625"/>
    </source>
</evidence>
<name>A0AAU9XC73_9CNID</name>
<dbReference type="SMART" id="SM00320">
    <property type="entry name" value="WD40"/>
    <property type="match status" value="12"/>
</dbReference>
<keyword evidence="4" id="KW-0539">Nucleus</keyword>
<feature type="domain" description="U3 small nucleolar RNA-associated protein 13 C-terminal" evidence="7">
    <location>
        <begin position="663"/>
        <end position="797"/>
    </location>
</feature>
<dbReference type="SUPFAM" id="SSF50998">
    <property type="entry name" value="Quinoprotein alcohol dehydrogenase-like"/>
    <property type="match status" value="1"/>
</dbReference>
<gene>
    <name evidence="8" type="ORF">PMEA_00020727</name>
</gene>
<dbReference type="PANTHER" id="PTHR19854:SF15">
    <property type="entry name" value="TRANSDUCIN BETA-LIKE PROTEIN 3"/>
    <property type="match status" value="1"/>
</dbReference>
<evidence type="ECO:0000256" key="4">
    <source>
        <dbReference type="ARBA" id="ARBA00023242"/>
    </source>
</evidence>
<evidence type="ECO:0000256" key="3">
    <source>
        <dbReference type="ARBA" id="ARBA00022737"/>
    </source>
</evidence>
<feature type="repeat" description="WD" evidence="5">
    <location>
        <begin position="526"/>
        <end position="567"/>
    </location>
</feature>
<evidence type="ECO:0000313" key="8">
    <source>
        <dbReference type="EMBL" id="CAH3143748.1"/>
    </source>
</evidence>
<evidence type="ECO:0000256" key="2">
    <source>
        <dbReference type="ARBA" id="ARBA00022574"/>
    </source>
</evidence>
<feature type="repeat" description="WD" evidence="5">
    <location>
        <begin position="568"/>
        <end position="609"/>
    </location>
</feature>
<dbReference type="EMBL" id="CALNXJ010000038">
    <property type="protein sequence ID" value="CAH3143748.1"/>
    <property type="molecule type" value="Genomic_DNA"/>
</dbReference>
<dbReference type="PROSITE" id="PS50082">
    <property type="entry name" value="WD_REPEATS_2"/>
    <property type="match status" value="9"/>
</dbReference>
<dbReference type="Pfam" id="PF08625">
    <property type="entry name" value="Utp13"/>
    <property type="match status" value="1"/>
</dbReference>
<keyword evidence="9" id="KW-1185">Reference proteome</keyword>
<dbReference type="FunFam" id="2.130.10.10:FF:000230">
    <property type="entry name" value="Transducin beta-like protein 3"/>
    <property type="match status" value="1"/>
</dbReference>
<feature type="repeat" description="WD" evidence="5">
    <location>
        <begin position="192"/>
        <end position="233"/>
    </location>
</feature>
<dbReference type="PRINTS" id="PR00320">
    <property type="entry name" value="GPROTEINBRPT"/>
</dbReference>
<evidence type="ECO:0000256" key="6">
    <source>
        <dbReference type="SAM" id="MobiDB-lite"/>
    </source>
</evidence>
<dbReference type="SUPFAM" id="SSF50978">
    <property type="entry name" value="WD40 repeat-like"/>
    <property type="match status" value="1"/>
</dbReference>
<sequence length="1010" mass="112980">MAQMRNSGPGALLKSNYEVSSKIDAFYTGGKVQFSSKEDHLFCTCNDKVQVVHVETGKVVHTLQEEGDVISCFAASPDDKFCVTASKSLLLRQWEWNTGEQIRTWKAVHRAPIVSMTFDTTSTLLATGSSDSTVKVWDIIKQYYTHNFKGSQGVVNLVSFHPNTNVLQLFSASDDCKIRVWDLKKSRCVAVLESHFSVVTSLAFSQSGETMISSSRDNVLNMWDVSDKKLLKTIPAFEGVESVITLPKGSNCPGCKNNEKEYFMTAGSKGQLRVWSFRDGKCVFTETVLSARRSNKNENNNDEDGNQQIVHATLCKNLDQVAVVTFDHNIVFHELESLKRTKQFVGYNDEILDLSFVGDKESHLSVATNSSQLRIYELASMNCQLLEGHTDIVLALEINSAGDMLVTGSKDNTVRVWQMNKQCEFRCVGTGLGHTHAVHTVAWSRLDKSFVASGSQDNTVKIWKIPPKIDDLDSPIKLSVKLTEKAHDKGINSVTISPNDKLMATGSQDKTAKIWMISNGSLLGTLRGHKKGIWCVRFSPVDQCLATSSADSTIKIWALSDFTCVKTLEGHTSSVLKICFLTRGMQLVSSGSEGLLKLWTIKTNECVKTFDQHLDKVWSIAVNKNQDQLISGGADSVINIWKDVTEIEQEQAQAVIEDNILKQQELSNLIADKNYLQAISLAITLEQPFRVMNIVKDILLTENGTEELTKAIKSFREDQLDAMLRFIVEWNTNSKNCHVAQAVLSIILRNNSPYNLMKKKNIKDTMEALLSYSEKHFQRMDRLLQQMEFIEYTWQSMKLSGPLMLTTPRTVSATSGAASTSDSAIDSRLRVLDDNSREQGTSDVPHDVPTIPDHSRSDEAMEEEDEKSTGNGTDIHEDGDNERMNGASDHDDFENESEGDIVRGATQNGHVVGLKDRNTVQNESSDDMSDRDSKKRKSPDREEQFEIRTKGDVMPDISTKKRKTKRASEGFKVKKKTKVKVPQQRTMKIKTRTGLGVKSRRKIKLKTKTA</sequence>
<dbReference type="PROSITE" id="PS50294">
    <property type="entry name" value="WD_REPEATS_REGION"/>
    <property type="match status" value="8"/>
</dbReference>
<dbReference type="InterPro" id="IPR011047">
    <property type="entry name" value="Quinoprotein_ADH-like_sf"/>
</dbReference>
<dbReference type="InterPro" id="IPR019775">
    <property type="entry name" value="WD40_repeat_CS"/>
</dbReference>
<keyword evidence="3" id="KW-0677">Repeat</keyword>
<dbReference type="GO" id="GO:0000472">
    <property type="term" value="P:endonucleolytic cleavage to generate mature 5'-end of SSU-rRNA from (SSU-rRNA, 5.8S rRNA, LSU-rRNA)"/>
    <property type="evidence" value="ECO:0007669"/>
    <property type="project" value="TreeGrafter"/>
</dbReference>
<feature type="repeat" description="WD" evidence="5">
    <location>
        <begin position="484"/>
        <end position="525"/>
    </location>
</feature>
<comment type="caution">
    <text evidence="8">The sequence shown here is derived from an EMBL/GenBank/DDBJ whole genome shotgun (WGS) entry which is preliminary data.</text>
</comment>
<proteinExistence type="predicted"/>
<feature type="region of interest" description="Disordered" evidence="6">
    <location>
        <begin position="835"/>
        <end position="983"/>
    </location>
</feature>
<feature type="repeat" description="WD" evidence="5">
    <location>
        <begin position="431"/>
        <end position="465"/>
    </location>
</feature>
<dbReference type="Gene3D" id="2.130.10.10">
    <property type="entry name" value="YVTN repeat-like/Quinoprotein amine dehydrogenase"/>
    <property type="match status" value="4"/>
</dbReference>
<comment type="subcellular location">
    <subcellularLocation>
        <location evidence="1">Nucleus</location>
        <location evidence="1">Nucleolus</location>
    </subcellularLocation>
</comment>
<evidence type="ECO:0000256" key="1">
    <source>
        <dbReference type="ARBA" id="ARBA00004604"/>
    </source>
</evidence>
<dbReference type="InterPro" id="IPR036322">
    <property type="entry name" value="WD40_repeat_dom_sf"/>
</dbReference>
<dbReference type="GO" id="GO:0030686">
    <property type="term" value="C:90S preribosome"/>
    <property type="evidence" value="ECO:0007669"/>
    <property type="project" value="TreeGrafter"/>
</dbReference>
<feature type="repeat" description="WD" evidence="5">
    <location>
        <begin position="610"/>
        <end position="642"/>
    </location>
</feature>
<accession>A0AAU9XC73</accession>
<protein>
    <recommendedName>
        <fullName evidence="7">U3 small nucleolar RNA-associated protein 13 C-terminal domain-containing protein</fullName>
    </recommendedName>
</protein>
<evidence type="ECO:0000256" key="5">
    <source>
        <dbReference type="PROSITE-ProRule" id="PRU00221"/>
    </source>
</evidence>
<dbReference type="CDD" id="cd00200">
    <property type="entry name" value="WD40"/>
    <property type="match status" value="2"/>
</dbReference>
<dbReference type="GO" id="GO:0034511">
    <property type="term" value="F:U3 snoRNA binding"/>
    <property type="evidence" value="ECO:0007669"/>
    <property type="project" value="TreeGrafter"/>
</dbReference>
<dbReference type="InterPro" id="IPR015943">
    <property type="entry name" value="WD40/YVTN_repeat-like_dom_sf"/>
</dbReference>
<feature type="compositionally biased region" description="Basic and acidic residues" evidence="6">
    <location>
        <begin position="874"/>
        <end position="883"/>
    </location>
</feature>
<dbReference type="InterPro" id="IPR013934">
    <property type="entry name" value="Utp13_C"/>
</dbReference>
<dbReference type="PANTHER" id="PTHR19854">
    <property type="entry name" value="TRANSDUCIN BETA-LIKE 3"/>
    <property type="match status" value="1"/>
</dbReference>
<reference evidence="8 9" key="1">
    <citation type="submission" date="2022-05" db="EMBL/GenBank/DDBJ databases">
        <authorList>
            <consortium name="Genoscope - CEA"/>
            <person name="William W."/>
        </authorList>
    </citation>
    <scope>NUCLEOTIDE SEQUENCE [LARGE SCALE GENOMIC DNA]</scope>
</reference>
<dbReference type="AlphaFoldDB" id="A0AAU9XC73"/>